<keyword evidence="3" id="KW-0813">Transport</keyword>
<evidence type="ECO:0000256" key="6">
    <source>
        <dbReference type="SAM" id="MobiDB-lite"/>
    </source>
</evidence>
<dbReference type="InterPro" id="IPR016024">
    <property type="entry name" value="ARM-type_fold"/>
</dbReference>
<dbReference type="PANTHER" id="PTHR10997:SF9">
    <property type="entry name" value="IMPORTIN-9"/>
    <property type="match status" value="1"/>
</dbReference>
<dbReference type="InterPro" id="IPR011989">
    <property type="entry name" value="ARM-like"/>
</dbReference>
<evidence type="ECO:0000256" key="1">
    <source>
        <dbReference type="ARBA" id="ARBA00004123"/>
    </source>
</evidence>
<keyword evidence="4" id="KW-0653">Protein transport</keyword>
<dbReference type="GO" id="GO:0031267">
    <property type="term" value="F:small GTPase binding"/>
    <property type="evidence" value="ECO:0007669"/>
    <property type="project" value="InterPro"/>
</dbReference>
<dbReference type="PANTHER" id="PTHR10997">
    <property type="entry name" value="IMPORTIN-7, 8, 11"/>
    <property type="match status" value="1"/>
</dbReference>
<dbReference type="Pfam" id="PF25758">
    <property type="entry name" value="TPR_IPO11"/>
    <property type="match status" value="1"/>
</dbReference>
<dbReference type="Proteomes" id="UP001314263">
    <property type="component" value="Unassembled WGS sequence"/>
</dbReference>
<dbReference type="AlphaFoldDB" id="A0AAV1IFS9"/>
<accession>A0AAV1IFS9</accession>
<dbReference type="PROSITE" id="PS50166">
    <property type="entry name" value="IMPORTIN_B_NT"/>
    <property type="match status" value="1"/>
</dbReference>
<evidence type="ECO:0000313" key="9">
    <source>
        <dbReference type="Proteomes" id="UP001314263"/>
    </source>
</evidence>
<dbReference type="GO" id="GO:0005635">
    <property type="term" value="C:nuclear envelope"/>
    <property type="evidence" value="ECO:0007669"/>
    <property type="project" value="TreeGrafter"/>
</dbReference>
<dbReference type="SUPFAM" id="SSF48371">
    <property type="entry name" value="ARM repeat"/>
    <property type="match status" value="1"/>
</dbReference>
<dbReference type="Pfam" id="PF03810">
    <property type="entry name" value="IBN_N"/>
    <property type="match status" value="1"/>
</dbReference>
<evidence type="ECO:0000313" key="8">
    <source>
        <dbReference type="EMBL" id="CAK0784849.1"/>
    </source>
</evidence>
<comment type="similarity">
    <text evidence="2">Belongs to the importin beta family.</text>
</comment>
<dbReference type="EMBL" id="CAUYUE010000011">
    <property type="protein sequence ID" value="CAK0784849.1"/>
    <property type="molecule type" value="Genomic_DNA"/>
</dbReference>
<comment type="caution">
    <text evidence="8">The sequence shown here is derived from an EMBL/GenBank/DDBJ whole genome shotgun (WGS) entry which is preliminary data.</text>
</comment>
<protein>
    <recommendedName>
        <fullName evidence="7">Importin N-terminal domain-containing protein</fullName>
    </recommendedName>
</protein>
<name>A0AAV1IFS9_9CHLO</name>
<dbReference type="Gene3D" id="1.25.10.10">
    <property type="entry name" value="Leucine-rich Repeat Variant"/>
    <property type="match status" value="1"/>
</dbReference>
<dbReference type="InterPro" id="IPR056840">
    <property type="entry name" value="HEAT_IPO9_central"/>
</dbReference>
<feature type="region of interest" description="Disordered" evidence="6">
    <location>
        <begin position="907"/>
        <end position="929"/>
    </location>
</feature>
<dbReference type="GO" id="GO:0005829">
    <property type="term" value="C:cytosol"/>
    <property type="evidence" value="ECO:0007669"/>
    <property type="project" value="TreeGrafter"/>
</dbReference>
<dbReference type="GO" id="GO:0006606">
    <property type="term" value="P:protein import into nucleus"/>
    <property type="evidence" value="ECO:0007669"/>
    <property type="project" value="TreeGrafter"/>
</dbReference>
<feature type="domain" description="Importin N-terminal" evidence="7">
    <location>
        <begin position="25"/>
        <end position="101"/>
    </location>
</feature>
<evidence type="ECO:0000256" key="4">
    <source>
        <dbReference type="ARBA" id="ARBA00022927"/>
    </source>
</evidence>
<sequence>MAASNQIVQVLNQALDSNPDARKRGEDLLESLSTQPGFGHALVHASLQQDLSLGHRQLAALVLKRLVKQRWDADSKHFEPPELSSDEKNAIKRDVVPGLADPQTKIRVAVGMVIAGIAKWDVPDNWPELLGQLVGVINERSNAAAVDGAVRCLATFVEDLDGIQLVQVAQVLLPGLLVIASSQEYGPGVRRKALSIAHSLASSLSSKQSPTDRDTRHTLGNLLEAWLSPICTILREPISGQDAGGWGVKLEALKLVVALVLNWRKATQQHLPAILDSAWTLFTGCLPLYIRTIVKGEEAISDGEVDEDADDLSFPAMISQLFEFVLCIVSNSVLLPLLQPVLPELAYLTIGYIQISAEQEEVWGADAAAFVADEEDDMVGVRTSGQLVLDELLRQADGAAAMLSSAVGRRLQDAAQAKAAGDGAWWKLREAALLAVGAVAEPLLEAPGASDRDFDLASFLNTCLTEDLSASTPPYLLARALWVASRLTAALHGDRTAPFYEAAVKGLESYSPKAVQICACRAIYALTPKAGPNVLQPQLHSLYERLGNLLQEFNEETLHIALETLTVVIKADAQAAAAWEHRVSPAVLQVWAAHVADPLIALDSTDVLQALAANPAALPNLQERAVPALVDIIKAPEANSPVLVEGALDVLAALLRPATPEQAARVHAAASSHVMALTLRQDDAAILQSCSEYLRILVRIGGEEMLCWGGADPEQTLHALLQAVALLLTPEAGDSASLGIGEVVSTMLRKMPQRMAGSMPEVVKAVVAKLASAESSPLITSLLVVLAQLMHVNTSQFLDFLASQPAPGGQPGTALGTVMRVWLERQIELRGFYNINLTSTALALALASRHPALAEVQVKGKRLDTDSGIRTRSRAATQREQYEAVPAPVQIFVLLADMLIEAREGNLNGGLGGQDDSSSDWEELSEEGSEAALEVHGLPPGQNLLDIAAAAASAHDYVDGISKDDPELQNDPLSKLDLAAFVGEQLRSLFRRDESFCNQCCTKLGPAQLAAVRQCFQQ</sequence>
<proteinExistence type="inferred from homology"/>
<organism evidence="8 9">
    <name type="scientific">Coccomyxa viridis</name>
    <dbReference type="NCBI Taxonomy" id="1274662"/>
    <lineage>
        <taxon>Eukaryota</taxon>
        <taxon>Viridiplantae</taxon>
        <taxon>Chlorophyta</taxon>
        <taxon>core chlorophytes</taxon>
        <taxon>Trebouxiophyceae</taxon>
        <taxon>Trebouxiophyceae incertae sedis</taxon>
        <taxon>Coccomyxaceae</taxon>
        <taxon>Coccomyxa</taxon>
    </lineage>
</organism>
<evidence type="ECO:0000256" key="2">
    <source>
        <dbReference type="ARBA" id="ARBA00007991"/>
    </source>
</evidence>
<dbReference type="SMART" id="SM00913">
    <property type="entry name" value="IBN_N"/>
    <property type="match status" value="1"/>
</dbReference>
<dbReference type="InterPro" id="IPR058669">
    <property type="entry name" value="TPR_IPO7/11-like"/>
</dbReference>
<keyword evidence="5" id="KW-0539">Nucleus</keyword>
<evidence type="ECO:0000256" key="5">
    <source>
        <dbReference type="ARBA" id="ARBA00023242"/>
    </source>
</evidence>
<dbReference type="Pfam" id="PF25018">
    <property type="entry name" value="HEAT_IPO9_c"/>
    <property type="match status" value="1"/>
</dbReference>
<reference evidence="8 9" key="1">
    <citation type="submission" date="2023-10" db="EMBL/GenBank/DDBJ databases">
        <authorList>
            <person name="Maclean D."/>
            <person name="Macfadyen A."/>
        </authorList>
    </citation>
    <scope>NUCLEOTIDE SEQUENCE [LARGE SCALE GENOMIC DNA]</scope>
</reference>
<evidence type="ECO:0000259" key="7">
    <source>
        <dbReference type="PROSITE" id="PS50166"/>
    </source>
</evidence>
<keyword evidence="9" id="KW-1185">Reference proteome</keyword>
<feature type="compositionally biased region" description="Acidic residues" evidence="6">
    <location>
        <begin position="917"/>
        <end position="929"/>
    </location>
</feature>
<comment type="subcellular location">
    <subcellularLocation>
        <location evidence="1">Nucleus</location>
    </subcellularLocation>
</comment>
<evidence type="ECO:0000256" key="3">
    <source>
        <dbReference type="ARBA" id="ARBA00022448"/>
    </source>
</evidence>
<dbReference type="InterPro" id="IPR001494">
    <property type="entry name" value="Importin-beta_N"/>
</dbReference>
<gene>
    <name evidence="8" type="ORF">CVIRNUC_008054</name>
</gene>